<feature type="transmembrane region" description="Helical" evidence="7">
    <location>
        <begin position="92"/>
        <end position="119"/>
    </location>
</feature>
<feature type="compositionally biased region" description="Basic and acidic residues" evidence="6">
    <location>
        <begin position="594"/>
        <end position="604"/>
    </location>
</feature>
<organism evidence="9 10">
    <name type="scientific">Hoeflea olei</name>
    <dbReference type="NCBI Taxonomy" id="1480615"/>
    <lineage>
        <taxon>Bacteria</taxon>
        <taxon>Pseudomonadati</taxon>
        <taxon>Pseudomonadota</taxon>
        <taxon>Alphaproteobacteria</taxon>
        <taxon>Hyphomicrobiales</taxon>
        <taxon>Rhizobiaceae</taxon>
        <taxon>Hoeflea</taxon>
    </lineage>
</organism>
<evidence type="ECO:0000256" key="5">
    <source>
        <dbReference type="ARBA" id="ARBA00022777"/>
    </source>
</evidence>
<dbReference type="InterPro" id="IPR004358">
    <property type="entry name" value="Sig_transdc_His_kin-like_C"/>
</dbReference>
<evidence type="ECO:0000256" key="7">
    <source>
        <dbReference type="SAM" id="Phobius"/>
    </source>
</evidence>
<keyword evidence="10" id="KW-1185">Reference proteome</keyword>
<feature type="transmembrane region" description="Helical" evidence="7">
    <location>
        <begin position="62"/>
        <end position="80"/>
    </location>
</feature>
<dbReference type="AlphaFoldDB" id="A0A1C1YQU5"/>
<keyword evidence="7" id="KW-0812">Transmembrane</keyword>
<dbReference type="PROSITE" id="PS50109">
    <property type="entry name" value="HIS_KIN"/>
    <property type="match status" value="1"/>
</dbReference>
<protein>
    <recommendedName>
        <fullName evidence="2">histidine kinase</fullName>
        <ecNumber evidence="2">2.7.13.3</ecNumber>
    </recommendedName>
</protein>
<dbReference type="CDD" id="cd00082">
    <property type="entry name" value="HisKA"/>
    <property type="match status" value="1"/>
</dbReference>
<evidence type="ECO:0000256" key="3">
    <source>
        <dbReference type="ARBA" id="ARBA00022553"/>
    </source>
</evidence>
<dbReference type="GO" id="GO:0000155">
    <property type="term" value="F:phosphorelay sensor kinase activity"/>
    <property type="evidence" value="ECO:0007669"/>
    <property type="project" value="InterPro"/>
</dbReference>
<evidence type="ECO:0000256" key="2">
    <source>
        <dbReference type="ARBA" id="ARBA00012438"/>
    </source>
</evidence>
<gene>
    <name evidence="9" type="ORF">AWJ14_14775</name>
</gene>
<evidence type="ECO:0000256" key="6">
    <source>
        <dbReference type="SAM" id="MobiDB-lite"/>
    </source>
</evidence>
<dbReference type="InterPro" id="IPR036890">
    <property type="entry name" value="HATPase_C_sf"/>
</dbReference>
<dbReference type="PANTHER" id="PTHR43047">
    <property type="entry name" value="TWO-COMPONENT HISTIDINE PROTEIN KINASE"/>
    <property type="match status" value="1"/>
</dbReference>
<dbReference type="SMART" id="SM00387">
    <property type="entry name" value="HATPase_c"/>
    <property type="match status" value="1"/>
</dbReference>
<dbReference type="SUPFAM" id="SSF55874">
    <property type="entry name" value="ATPase domain of HSP90 chaperone/DNA topoisomerase II/histidine kinase"/>
    <property type="match status" value="1"/>
</dbReference>
<keyword evidence="7" id="KW-0472">Membrane</keyword>
<dbReference type="Pfam" id="PF00512">
    <property type="entry name" value="HisKA"/>
    <property type="match status" value="1"/>
</dbReference>
<dbReference type="Pfam" id="PF02518">
    <property type="entry name" value="HATPase_c"/>
    <property type="match status" value="1"/>
</dbReference>
<evidence type="ECO:0000313" key="10">
    <source>
        <dbReference type="Proteomes" id="UP000094795"/>
    </source>
</evidence>
<dbReference type="Gene3D" id="1.10.287.130">
    <property type="match status" value="1"/>
</dbReference>
<dbReference type="InterPro" id="IPR005467">
    <property type="entry name" value="His_kinase_dom"/>
</dbReference>
<dbReference type="InterPro" id="IPR036097">
    <property type="entry name" value="HisK_dim/P_sf"/>
</dbReference>
<dbReference type="SUPFAM" id="SSF47384">
    <property type="entry name" value="Homodimeric domain of signal transducing histidine kinase"/>
    <property type="match status" value="1"/>
</dbReference>
<feature type="region of interest" description="Disordered" evidence="6">
    <location>
        <begin position="592"/>
        <end position="612"/>
    </location>
</feature>
<evidence type="ECO:0000313" key="9">
    <source>
        <dbReference type="EMBL" id="OCW55747.1"/>
    </source>
</evidence>
<reference evidence="9 10" key="1">
    <citation type="submission" date="2015-12" db="EMBL/GenBank/DDBJ databases">
        <authorList>
            <person name="Shamseldin A."/>
            <person name="Moawad H."/>
            <person name="Abd El-Rahim W.M."/>
            <person name="Sadowsky M.J."/>
        </authorList>
    </citation>
    <scope>NUCLEOTIDE SEQUENCE [LARGE SCALE GENOMIC DNA]</scope>
    <source>
        <strain evidence="9 10">JC234</strain>
    </source>
</reference>
<sequence length="612" mass="63038">MRLAGRQTAESWLGDPAAAQAEAAGCHAARVSAMSACLSGVLLAPLLAGPVLLTAFAWSHAIAGALAAAALPLALAGVIASGGSPRQAGRLALFAVAVALGALALASGGLASPFLPLLALLPLEAAVRSRRPEGLAEGVAAALLALAGVALAPSLFPAYPAPEGGLIAAGLSLALYALMRGLSLSVEVTTPVVTPVVPAEPVAASAAPDLLDLLPGLYTRHDARGEVLKIAGADRADFAARIGDLSGKGFVSRIHVADRIAFVDALDALRRGEARRQVEIRFDSIGTGTQFLHAAVSLIAERSGDGALTGVLAQTRDMSAEIAGRQHADAVVEEAETANAAKTRFLAAVSHELRTPLNAIIGFSDILAGEYFGGFANERQREYVQLIHQSGEHLLSLVNTMLDMSKIDSGRYEVFVEPFAVGEVIDSCDAMLRLQASTRGVTLTRRLARGVGEIVADRRAMHQILINLVGNAIKFTDAGGVVNVDAAVENGRFKLTVSDTGIGIPLEKLATIGEPFVQAQNGLARNYEGTGLGLSLVKGLVHLHGGSFSITSTEGEGTVVSVELPADGSGANHAPPEPGDVAAITFPPVLPRPARKDLDSRIENNAETALSA</sequence>
<dbReference type="STRING" id="1480615.AWJ14_14775"/>
<keyword evidence="5" id="KW-0418">Kinase</keyword>
<accession>A0A1C1YQU5</accession>
<dbReference type="GO" id="GO:0005886">
    <property type="term" value="C:plasma membrane"/>
    <property type="evidence" value="ECO:0007669"/>
    <property type="project" value="TreeGrafter"/>
</dbReference>
<dbReference type="CDD" id="cd16922">
    <property type="entry name" value="HATPase_EvgS-ArcB-TorS-like"/>
    <property type="match status" value="1"/>
</dbReference>
<keyword evidence="4" id="KW-0808">Transferase</keyword>
<dbReference type="SMART" id="SM00388">
    <property type="entry name" value="HisKA"/>
    <property type="match status" value="1"/>
</dbReference>
<keyword evidence="3" id="KW-0597">Phosphoprotein</keyword>
<dbReference type="CDD" id="cd00130">
    <property type="entry name" value="PAS"/>
    <property type="match status" value="1"/>
</dbReference>
<comment type="caution">
    <text evidence="9">The sequence shown here is derived from an EMBL/GenBank/DDBJ whole genome shotgun (WGS) entry which is preliminary data.</text>
</comment>
<dbReference type="Gene3D" id="3.30.565.10">
    <property type="entry name" value="Histidine kinase-like ATPase, C-terminal domain"/>
    <property type="match status" value="1"/>
</dbReference>
<comment type="catalytic activity">
    <reaction evidence="1">
        <text>ATP + protein L-histidine = ADP + protein N-phospho-L-histidine.</text>
        <dbReference type="EC" id="2.7.13.3"/>
    </reaction>
</comment>
<dbReference type="InterPro" id="IPR000014">
    <property type="entry name" value="PAS"/>
</dbReference>
<keyword evidence="7" id="KW-1133">Transmembrane helix</keyword>
<feature type="transmembrane region" description="Helical" evidence="7">
    <location>
        <begin position="36"/>
        <end position="56"/>
    </location>
</feature>
<dbReference type="InterPro" id="IPR003661">
    <property type="entry name" value="HisK_dim/P_dom"/>
</dbReference>
<dbReference type="PRINTS" id="PR00344">
    <property type="entry name" value="BCTRLSENSOR"/>
</dbReference>
<dbReference type="Proteomes" id="UP000094795">
    <property type="component" value="Unassembled WGS sequence"/>
</dbReference>
<dbReference type="GO" id="GO:0009927">
    <property type="term" value="F:histidine phosphotransfer kinase activity"/>
    <property type="evidence" value="ECO:0007669"/>
    <property type="project" value="TreeGrafter"/>
</dbReference>
<dbReference type="InterPro" id="IPR003594">
    <property type="entry name" value="HATPase_dom"/>
</dbReference>
<proteinExistence type="predicted"/>
<dbReference type="FunFam" id="3.30.565.10:FF:000006">
    <property type="entry name" value="Sensor histidine kinase WalK"/>
    <property type="match status" value="1"/>
</dbReference>
<name>A0A1C1YQU5_9HYPH</name>
<dbReference type="PANTHER" id="PTHR43047:SF63">
    <property type="entry name" value="HISTIDINE KINASE"/>
    <property type="match status" value="1"/>
</dbReference>
<dbReference type="EC" id="2.7.13.3" evidence="2"/>
<evidence type="ECO:0000259" key="8">
    <source>
        <dbReference type="PROSITE" id="PS50109"/>
    </source>
</evidence>
<feature type="domain" description="Histidine kinase" evidence="8">
    <location>
        <begin position="348"/>
        <end position="568"/>
    </location>
</feature>
<evidence type="ECO:0000256" key="1">
    <source>
        <dbReference type="ARBA" id="ARBA00000085"/>
    </source>
</evidence>
<evidence type="ECO:0000256" key="4">
    <source>
        <dbReference type="ARBA" id="ARBA00022679"/>
    </source>
</evidence>
<dbReference type="EMBL" id="LQZT01000049">
    <property type="protein sequence ID" value="OCW55747.1"/>
    <property type="molecule type" value="Genomic_DNA"/>
</dbReference>